<sequence>MRRAPPPDFRPGEVAELVARLGQLFGRLRTLDLAGVAPAPVFRATTGPSPAAPGAFDATL</sequence>
<protein>
    <submittedName>
        <fullName evidence="1">Uncharacterized protein</fullName>
    </submittedName>
</protein>
<dbReference type="EMBL" id="CP163444">
    <property type="protein sequence ID" value="XDQ69302.1"/>
    <property type="molecule type" value="Genomic_DNA"/>
</dbReference>
<dbReference type="AlphaFoldDB" id="A0AB39SNK6"/>
<proteinExistence type="predicted"/>
<name>A0AB39SNK6_9ACTN</name>
<gene>
    <name evidence="1" type="ORF">AB5J54_01645</name>
</gene>
<dbReference type="RefSeq" id="WP_369142045.1">
    <property type="nucleotide sequence ID" value="NZ_CP163444.1"/>
</dbReference>
<reference evidence="1" key="1">
    <citation type="submission" date="2024-07" db="EMBL/GenBank/DDBJ databases">
        <authorList>
            <person name="Yu S.T."/>
        </authorList>
    </citation>
    <scope>NUCLEOTIDE SEQUENCE</scope>
    <source>
        <strain evidence="1">R44</strain>
    </source>
</reference>
<evidence type="ECO:0000313" key="1">
    <source>
        <dbReference type="EMBL" id="XDQ69302.1"/>
    </source>
</evidence>
<organism evidence="1">
    <name type="scientific">Streptomyces sp. R44</name>
    <dbReference type="NCBI Taxonomy" id="3238633"/>
    <lineage>
        <taxon>Bacteria</taxon>
        <taxon>Bacillati</taxon>
        <taxon>Actinomycetota</taxon>
        <taxon>Actinomycetes</taxon>
        <taxon>Kitasatosporales</taxon>
        <taxon>Streptomycetaceae</taxon>
        <taxon>Streptomyces</taxon>
    </lineage>
</organism>
<accession>A0AB39SNK6</accession>